<evidence type="ECO:0000256" key="3">
    <source>
        <dbReference type="PROSITE-ProRule" id="PRU00023"/>
    </source>
</evidence>
<dbReference type="PANTHER" id="PTHR24123">
    <property type="entry name" value="ANKYRIN REPEAT-CONTAINING"/>
    <property type="match status" value="1"/>
</dbReference>
<keyword evidence="2 3" id="KW-0040">ANK repeat</keyword>
<dbReference type="GeneID" id="8110130"/>
<dbReference type="RefSeq" id="XP_002488680.1">
    <property type="nucleotide sequence ID" value="XM_002488635.1"/>
</dbReference>
<protein>
    <recommendedName>
        <fullName evidence="6">Ankyrin repeat-containing protein</fullName>
    </recommendedName>
</protein>
<dbReference type="AlphaFoldDB" id="B8MU68"/>
<dbReference type="InterPro" id="IPR002110">
    <property type="entry name" value="Ankyrin_rpt"/>
</dbReference>
<dbReference type="VEuPathDB" id="FungiDB:TSTA_111010"/>
<keyword evidence="1" id="KW-0677">Repeat</keyword>
<gene>
    <name evidence="4" type="ORF">TSTA_111010</name>
</gene>
<dbReference type="InParanoid" id="B8MU68"/>
<dbReference type="InterPro" id="IPR036770">
    <property type="entry name" value="Ankyrin_rpt-contain_sf"/>
</dbReference>
<dbReference type="Pfam" id="PF12796">
    <property type="entry name" value="Ank_2"/>
    <property type="match status" value="1"/>
</dbReference>
<dbReference type="PhylomeDB" id="B8MU68"/>
<dbReference type="Proteomes" id="UP000001745">
    <property type="component" value="Unassembled WGS sequence"/>
</dbReference>
<evidence type="ECO:0000256" key="2">
    <source>
        <dbReference type="ARBA" id="ARBA00023043"/>
    </source>
</evidence>
<evidence type="ECO:0000256" key="1">
    <source>
        <dbReference type="ARBA" id="ARBA00022737"/>
    </source>
</evidence>
<dbReference type="EMBL" id="EQ962661">
    <property type="protein sequence ID" value="EED11924.1"/>
    <property type="molecule type" value="Genomic_DNA"/>
</dbReference>
<proteinExistence type="predicted"/>
<dbReference type="SUPFAM" id="SSF48403">
    <property type="entry name" value="Ankyrin repeat"/>
    <property type="match status" value="2"/>
</dbReference>
<keyword evidence="5" id="KW-1185">Reference proteome</keyword>
<dbReference type="OrthoDB" id="539213at2759"/>
<sequence length="616" mass="69707">MSYIKQEDLIEAARVLRNGHARVVPNSLVLPEPKKAVADTSKDGYDKGDGILGILRNIWTLPGSWRNADGYTMLTLLMSKGVTVEWNQSVKYYLTKMAHGDCFGAGAHTHNWSKGGHTPLHFAVESNDCKYAEVLEGFEDALNFDGITALHHAILLGKKEIIEKLLSAPHPIDKRRVVLSAILTNREGKSALQLARDKKLQNVVETIEKYAGEFRDCAFVLDQFSIDRVQNAITDGGVDLFRHYVYRWPNDCLGWREKETENTILQWMLRNTHNIHDIVFDSTPYYMAMILLDVASQEPYKEKHGGFLNYTNKKKETAEHIAIKTGQYEYLDLFHSRGSNIYAKDNMGNNALYCFLSTENGLYDGGDAPYLDSILCLDRYYLGNPGKIAGSCIEPKDGDLINGSDDKYALELVLTKYNDANADVNANVNADADNNDDDDDGARVAKMLVQMWPEFLTKLPKAKYKELWEAQKLTEKKLKKVLYTVGEIFVGNQDKNLAVELLDHPVLPSLGLKNYTNSPLHWFVKDYNTYMGEEENFLLSFKDVDMNSTDFYGKNIIFYAVEYRAFELLKLVINLGASVGPNDISRASEKQDFEMVEFLIRELAKKSKIEIGKGSV</sequence>
<dbReference type="SMART" id="SM00248">
    <property type="entry name" value="ANK"/>
    <property type="match status" value="4"/>
</dbReference>
<evidence type="ECO:0000313" key="5">
    <source>
        <dbReference type="Proteomes" id="UP000001745"/>
    </source>
</evidence>
<name>B8MU68_TALSN</name>
<dbReference type="Gene3D" id="1.25.40.20">
    <property type="entry name" value="Ankyrin repeat-containing domain"/>
    <property type="match status" value="3"/>
</dbReference>
<dbReference type="PANTHER" id="PTHR24123:SF33">
    <property type="entry name" value="PROTEIN HOS4"/>
    <property type="match status" value="1"/>
</dbReference>
<dbReference type="PROSITE" id="PS50088">
    <property type="entry name" value="ANK_REPEAT"/>
    <property type="match status" value="2"/>
</dbReference>
<organism evidence="4 5">
    <name type="scientific">Talaromyces stipitatus (strain ATCC 10500 / CBS 375.48 / QM 6759 / NRRL 1006)</name>
    <name type="common">Penicillium stipitatum</name>
    <dbReference type="NCBI Taxonomy" id="441959"/>
    <lineage>
        <taxon>Eukaryota</taxon>
        <taxon>Fungi</taxon>
        <taxon>Dikarya</taxon>
        <taxon>Ascomycota</taxon>
        <taxon>Pezizomycotina</taxon>
        <taxon>Eurotiomycetes</taxon>
        <taxon>Eurotiomycetidae</taxon>
        <taxon>Eurotiales</taxon>
        <taxon>Trichocomaceae</taxon>
        <taxon>Talaromyces</taxon>
        <taxon>Talaromyces sect. Talaromyces</taxon>
    </lineage>
</organism>
<reference evidence="5" key="1">
    <citation type="journal article" date="2015" name="Genome Announc.">
        <title>Genome sequence of the AIDS-associated pathogen Penicillium marneffei (ATCC18224) and its near taxonomic relative Talaromyces stipitatus (ATCC10500).</title>
        <authorList>
            <person name="Nierman W.C."/>
            <person name="Fedorova-Abrams N.D."/>
            <person name="Andrianopoulos A."/>
        </authorList>
    </citation>
    <scope>NUCLEOTIDE SEQUENCE [LARGE SCALE GENOMIC DNA]</scope>
    <source>
        <strain evidence="5">ATCC 10500 / CBS 375.48 / QM 6759 / NRRL 1006</strain>
    </source>
</reference>
<feature type="repeat" description="ANK" evidence="3">
    <location>
        <begin position="314"/>
        <end position="346"/>
    </location>
</feature>
<evidence type="ECO:0000313" key="4">
    <source>
        <dbReference type="EMBL" id="EED11924.1"/>
    </source>
</evidence>
<feature type="repeat" description="ANK" evidence="3">
    <location>
        <begin position="145"/>
        <end position="177"/>
    </location>
</feature>
<accession>B8MU68</accession>
<dbReference type="InterPro" id="IPR051165">
    <property type="entry name" value="Multifunctional_ANK_Repeat"/>
</dbReference>
<dbReference type="HOGENOM" id="CLU_443569_0_0_1"/>
<evidence type="ECO:0008006" key="6">
    <source>
        <dbReference type="Google" id="ProtNLM"/>
    </source>
</evidence>